<gene>
    <name evidence="2" type="ORF">OXX778_LOCUS3921</name>
</gene>
<feature type="compositionally biased region" description="Low complexity" evidence="1">
    <location>
        <begin position="654"/>
        <end position="693"/>
    </location>
</feature>
<evidence type="ECO:0000313" key="2">
    <source>
        <dbReference type="EMBL" id="CAF0751135.1"/>
    </source>
</evidence>
<feature type="compositionally biased region" description="Polar residues" evidence="1">
    <location>
        <begin position="763"/>
        <end position="776"/>
    </location>
</feature>
<feature type="region of interest" description="Disordered" evidence="1">
    <location>
        <begin position="646"/>
        <end position="731"/>
    </location>
</feature>
<feature type="compositionally biased region" description="Low complexity" evidence="1">
    <location>
        <begin position="556"/>
        <end position="569"/>
    </location>
</feature>
<dbReference type="AlphaFoldDB" id="A0A813P8U3"/>
<accession>A0A813P8U3</accession>
<comment type="caution">
    <text evidence="2">The sequence shown here is derived from an EMBL/GenBank/DDBJ whole genome shotgun (WGS) entry which is preliminary data.</text>
</comment>
<feature type="compositionally biased region" description="Polar residues" evidence="1">
    <location>
        <begin position="722"/>
        <end position="731"/>
    </location>
</feature>
<dbReference type="Proteomes" id="UP000663879">
    <property type="component" value="Unassembled WGS sequence"/>
</dbReference>
<evidence type="ECO:0000313" key="3">
    <source>
        <dbReference type="Proteomes" id="UP000663879"/>
    </source>
</evidence>
<feature type="region of interest" description="Disordered" evidence="1">
    <location>
        <begin position="896"/>
        <end position="938"/>
    </location>
</feature>
<feature type="region of interest" description="Disordered" evidence="1">
    <location>
        <begin position="763"/>
        <end position="805"/>
    </location>
</feature>
<feature type="region of interest" description="Disordered" evidence="1">
    <location>
        <begin position="540"/>
        <end position="576"/>
    </location>
</feature>
<feature type="compositionally biased region" description="Polar residues" evidence="1">
    <location>
        <begin position="902"/>
        <end position="938"/>
    </location>
</feature>
<dbReference type="OrthoDB" id="10586226at2759"/>
<protein>
    <submittedName>
        <fullName evidence="2">Uncharacterized protein</fullName>
    </submittedName>
</protein>
<feature type="compositionally biased region" description="Low complexity" evidence="1">
    <location>
        <begin position="777"/>
        <end position="802"/>
    </location>
</feature>
<feature type="region of interest" description="Disordered" evidence="1">
    <location>
        <begin position="95"/>
        <end position="115"/>
    </location>
</feature>
<dbReference type="EMBL" id="CAJNOC010000367">
    <property type="protein sequence ID" value="CAF0751135.1"/>
    <property type="molecule type" value="Genomic_DNA"/>
</dbReference>
<organism evidence="2 3">
    <name type="scientific">Brachionus calyciflorus</name>
    <dbReference type="NCBI Taxonomy" id="104777"/>
    <lineage>
        <taxon>Eukaryota</taxon>
        <taxon>Metazoa</taxon>
        <taxon>Spiralia</taxon>
        <taxon>Gnathifera</taxon>
        <taxon>Rotifera</taxon>
        <taxon>Eurotatoria</taxon>
        <taxon>Monogononta</taxon>
        <taxon>Pseudotrocha</taxon>
        <taxon>Ploima</taxon>
        <taxon>Brachionidae</taxon>
        <taxon>Brachionus</taxon>
    </lineage>
</organism>
<feature type="region of interest" description="Disordered" evidence="1">
    <location>
        <begin position="834"/>
        <end position="862"/>
    </location>
</feature>
<evidence type="ECO:0000256" key="1">
    <source>
        <dbReference type="SAM" id="MobiDB-lite"/>
    </source>
</evidence>
<reference evidence="2" key="1">
    <citation type="submission" date="2021-02" db="EMBL/GenBank/DDBJ databases">
        <authorList>
            <person name="Nowell W R."/>
        </authorList>
    </citation>
    <scope>NUCLEOTIDE SEQUENCE</scope>
    <source>
        <strain evidence="2">Ploen Becks lab</strain>
    </source>
</reference>
<feature type="compositionally biased region" description="Polar residues" evidence="1">
    <location>
        <begin position="694"/>
        <end position="714"/>
    </location>
</feature>
<proteinExistence type="predicted"/>
<sequence length="938" mass="104579">MLENCDDLIQFSSPKPILNKTIQTQKTPKSLLDTSLTSENTTLVLDSFVHDDNHKVPDCLNESKLDRVDFIEVNDLDQEDFWLCEPNKLKNNSCNKENVNSNNNNNTNANNVNLSKKSKNPYKWIVEEFDEDKNLEKVKRTLLVTLDDISKNINRRSRSVSTTRTGYSTYYYHQEATFNGTQMAPPPTPATRLYEPESTPIISMMTQSKSIESILNESTAELNRTYSKESGLELINKFNQNNDIITSTTPRSNNNSYNIPSVKVIFDNNDNDDNNGKIKSMSSSSSINNEIDNLDENVFYDNLEKQDNKNLIVLDDDDDNKKYDESKDDNTFLDHLAQIEYYLNEDLHSTSPSTYKKLNPICSKCDNFLYFNYKTQPNSSSSSIVSIKKPNSRHSVRTSSLEWDNDDVLDANYYQAPPTTQSNQIPSKYNTIIKSKRNNNDNLIDFSNSPCNLTYSNENNNNNSHSNNSQDLIQIDNSNCHTKYDDMVDVQVIANIQEEDLRQSVLNLNKLTNSGANGNGVGYSTATITKRVHATRPSFPLQLPNDFIPNERRDSASSSDHSSISSTASNYESPYNSQVNVNSNEFFWDDDVVDLDSGKIVSLGKNLPLCSQCSQPLDQVFGTNSPVKKPSNYQTITKSTTITHGINSKQSLITRSSTPSTKTSTNLSNRESRLPTPRSNRSTTSTNLNSSLNVTVKSAQSKSPSNFVTRNLQLTKPPPAPLSNQTNQTPSTRRILAYGSQRSATTSIVPSRTQIKATVIQKNQKIQKNPTPQIPRTSTNQSISSNNPTSPSSTSSMSASSSIHQIAPLNASSPRSRNLSPTQILTQVNKVISPSGLLTDGPFSRRDRSASPANKYGSQTNLIGSNSNLHSIAETRIPAHLNSPAMARKMIVQSKSRKSFLPQPTAQNSTTTMRQTSISPSRTRNVSPASTNWKDGCY</sequence>
<name>A0A813P8U3_9BILA</name>
<feature type="compositionally biased region" description="Low complexity" evidence="1">
    <location>
        <begin position="95"/>
        <end position="113"/>
    </location>
</feature>
<keyword evidence="3" id="KW-1185">Reference proteome</keyword>